<protein>
    <submittedName>
        <fullName evidence="2">Uncharacterized protein</fullName>
    </submittedName>
</protein>
<gene>
    <name evidence="2" type="ORF">MRATA1EN1_LOCUS8956</name>
</gene>
<sequence length="98" mass="10100">MSGALREGGHVDAARCAERLGCLPAEGGADGADSAGTLRSNLQPPEPSQRAVFCYSTQVLQATFPAAERGSPLSAVALNHRDGKSCSNEIELLHLPAA</sequence>
<reference evidence="2" key="1">
    <citation type="submission" date="2023-04" db="EMBL/GenBank/DDBJ databases">
        <authorList>
            <consortium name="ELIXIR-Norway"/>
        </authorList>
    </citation>
    <scope>NUCLEOTIDE SEQUENCE [LARGE SCALE GENOMIC DNA]</scope>
</reference>
<dbReference type="Proteomes" id="UP001176941">
    <property type="component" value="Chromosome 19"/>
</dbReference>
<evidence type="ECO:0000256" key="1">
    <source>
        <dbReference type="SAM" id="MobiDB-lite"/>
    </source>
</evidence>
<evidence type="ECO:0000313" key="3">
    <source>
        <dbReference type="Proteomes" id="UP001176941"/>
    </source>
</evidence>
<organism evidence="2 3">
    <name type="scientific">Rangifer tarandus platyrhynchus</name>
    <name type="common">Svalbard reindeer</name>
    <dbReference type="NCBI Taxonomy" id="3082113"/>
    <lineage>
        <taxon>Eukaryota</taxon>
        <taxon>Metazoa</taxon>
        <taxon>Chordata</taxon>
        <taxon>Craniata</taxon>
        <taxon>Vertebrata</taxon>
        <taxon>Euteleostomi</taxon>
        <taxon>Mammalia</taxon>
        <taxon>Eutheria</taxon>
        <taxon>Laurasiatheria</taxon>
        <taxon>Artiodactyla</taxon>
        <taxon>Ruminantia</taxon>
        <taxon>Pecora</taxon>
        <taxon>Cervidae</taxon>
        <taxon>Odocoileinae</taxon>
        <taxon>Rangifer</taxon>
    </lineage>
</organism>
<proteinExistence type="predicted"/>
<keyword evidence="3" id="KW-1185">Reference proteome</keyword>
<accession>A0ABN8YEM0</accession>
<name>A0ABN8YEM0_RANTA</name>
<dbReference type="EMBL" id="OX459955">
    <property type="protein sequence ID" value="CAI9159994.1"/>
    <property type="molecule type" value="Genomic_DNA"/>
</dbReference>
<evidence type="ECO:0000313" key="2">
    <source>
        <dbReference type="EMBL" id="CAI9159994.1"/>
    </source>
</evidence>
<feature type="region of interest" description="Disordered" evidence="1">
    <location>
        <begin position="28"/>
        <end position="47"/>
    </location>
</feature>